<keyword evidence="5 11" id="KW-0548">Nucleotidyltransferase</keyword>
<dbReference type="CDD" id="cd02541">
    <property type="entry name" value="UGPase_prokaryotic"/>
    <property type="match status" value="1"/>
</dbReference>
<dbReference type="PANTHER" id="PTHR43197:SF1">
    <property type="entry name" value="UTP--GLUCOSE-1-PHOSPHATE URIDYLYLTRANSFERASE"/>
    <property type="match status" value="1"/>
</dbReference>
<dbReference type="AlphaFoldDB" id="A0AAW5ETI0"/>
<evidence type="ECO:0000256" key="5">
    <source>
        <dbReference type="ARBA" id="ARBA00022695"/>
    </source>
</evidence>
<evidence type="ECO:0000256" key="9">
    <source>
        <dbReference type="ARBA" id="ARBA00048128"/>
    </source>
</evidence>
<evidence type="ECO:0000313" key="11">
    <source>
        <dbReference type="EMBL" id="MCJ8353635.1"/>
    </source>
</evidence>
<comment type="catalytic activity">
    <reaction evidence="9">
        <text>alpha-D-glucose 1-phosphate + UTP + H(+) = UDP-alpha-D-glucose + diphosphate</text>
        <dbReference type="Rhea" id="RHEA:19889"/>
        <dbReference type="ChEBI" id="CHEBI:15378"/>
        <dbReference type="ChEBI" id="CHEBI:33019"/>
        <dbReference type="ChEBI" id="CHEBI:46398"/>
        <dbReference type="ChEBI" id="CHEBI:58601"/>
        <dbReference type="ChEBI" id="CHEBI:58885"/>
        <dbReference type="EC" id="2.7.7.9"/>
    </reaction>
</comment>
<evidence type="ECO:0000313" key="12">
    <source>
        <dbReference type="Proteomes" id="UP001202887"/>
    </source>
</evidence>
<evidence type="ECO:0000256" key="4">
    <source>
        <dbReference type="ARBA" id="ARBA00022679"/>
    </source>
</evidence>
<dbReference type="RefSeq" id="WP_231105623.1">
    <property type="nucleotide sequence ID" value="NZ_CP044400.1"/>
</dbReference>
<feature type="domain" description="Nucleotidyl transferase" evidence="10">
    <location>
        <begin position="2"/>
        <end position="251"/>
    </location>
</feature>
<evidence type="ECO:0000256" key="2">
    <source>
        <dbReference type="ARBA" id="ARBA00012415"/>
    </source>
</evidence>
<dbReference type="InterPro" id="IPR005771">
    <property type="entry name" value="GalU_uridylyltTrfase_bac/arc"/>
</dbReference>
<reference evidence="11" key="1">
    <citation type="journal article" date="2021" name="Polymers (Basel)">
        <title>Highly Stretchable Bacterial Cellulose Produced by Komagataeibacter hansenii SI1.</title>
        <authorList>
            <person name="Cielecka I."/>
            <person name="Ryngajllo M."/>
            <person name="Maniukiewicz W."/>
            <person name="Bielecki S."/>
        </authorList>
    </citation>
    <scope>NUCLEOTIDE SEQUENCE</scope>
    <source>
        <strain evidence="11">SI1</strain>
    </source>
</reference>
<protein>
    <recommendedName>
        <fullName evidence="3">UTP--glucose-1-phosphate uridylyltransferase</fullName>
        <ecNumber evidence="2">2.7.7.9</ecNumber>
    </recommendedName>
    <alternativeName>
        <fullName evidence="6">Alpha-D-glucosyl-1-phosphate uridylyltransferase</fullName>
    </alternativeName>
    <alternativeName>
        <fullName evidence="7">UDP-glucose pyrophosphorylase</fullName>
    </alternativeName>
    <alternativeName>
        <fullName evidence="8">Uridine diphosphoglucose pyrophosphorylase</fullName>
    </alternativeName>
</protein>
<dbReference type="Pfam" id="PF00483">
    <property type="entry name" value="NTP_transferase"/>
    <property type="match status" value="1"/>
</dbReference>
<gene>
    <name evidence="11" type="ORF">K1W68_06490</name>
</gene>
<sequence length="277" mass="30557">MGTRFLPATKSVPKEMLPVVDRPLIQYAIDEAREAGIEEFCLVSSRGKDSLIDYFDIAFELEATLTARKKTSALKALEPTRVTPGSMISVRQQEPLGLGHAIWCARSFIGNDPFAILLPDDVVQSKTSCLKQMVEVYNRTGGNVLAVTEVPREKTDQYGVLDVGKDDGKLVEVKGLVEKPKPEDAPSNLSVIGRYILTADVLPHLAKLEKGAGGEVQLTDAMAKMIGHVPFHGFRYEGRRFDCGNKIGFLEAQIAFSLEREDLAGEVREFLKTYQAK</sequence>
<dbReference type="GeneID" id="61367359"/>
<evidence type="ECO:0000256" key="6">
    <source>
        <dbReference type="ARBA" id="ARBA00031455"/>
    </source>
</evidence>
<evidence type="ECO:0000256" key="3">
    <source>
        <dbReference type="ARBA" id="ARBA00019048"/>
    </source>
</evidence>
<organism evidence="11 12">
    <name type="scientific">Novacetimonas hansenii</name>
    <name type="common">Komagataeibacter hansenii</name>
    <dbReference type="NCBI Taxonomy" id="436"/>
    <lineage>
        <taxon>Bacteria</taxon>
        <taxon>Pseudomonadati</taxon>
        <taxon>Pseudomonadota</taxon>
        <taxon>Alphaproteobacteria</taxon>
        <taxon>Acetobacterales</taxon>
        <taxon>Acetobacteraceae</taxon>
        <taxon>Novacetimonas</taxon>
    </lineage>
</organism>
<comment type="caution">
    <text evidence="11">The sequence shown here is derived from an EMBL/GenBank/DDBJ whole genome shotgun (WGS) entry which is preliminary data.</text>
</comment>
<dbReference type="InterPro" id="IPR029044">
    <property type="entry name" value="Nucleotide-diphossugar_trans"/>
</dbReference>
<evidence type="ECO:0000259" key="10">
    <source>
        <dbReference type="Pfam" id="PF00483"/>
    </source>
</evidence>
<dbReference type="InterPro" id="IPR005835">
    <property type="entry name" value="NTP_transferase_dom"/>
</dbReference>
<comment type="similarity">
    <text evidence="1">Belongs to the UDPGP type 2 family.</text>
</comment>
<evidence type="ECO:0000256" key="7">
    <source>
        <dbReference type="ARBA" id="ARBA00031959"/>
    </source>
</evidence>
<evidence type="ECO:0000256" key="1">
    <source>
        <dbReference type="ARBA" id="ARBA00006890"/>
    </source>
</evidence>
<reference evidence="11" key="2">
    <citation type="submission" date="2022-03" db="EMBL/GenBank/DDBJ databases">
        <authorList>
            <person name="Ryngajllo M."/>
            <person name="Jacek P."/>
            <person name="Kubiak K."/>
        </authorList>
    </citation>
    <scope>NUCLEOTIDE SEQUENCE</scope>
    <source>
        <strain evidence="11">SI1</strain>
    </source>
</reference>
<name>A0AAW5ETI0_NOVHA</name>
<dbReference type="EMBL" id="JAIBCX010000012">
    <property type="protein sequence ID" value="MCJ8353635.1"/>
    <property type="molecule type" value="Genomic_DNA"/>
</dbReference>
<keyword evidence="4" id="KW-0808">Transferase</keyword>
<accession>A0AAW5ETI0</accession>
<dbReference type="GO" id="GO:0003983">
    <property type="term" value="F:UTP:glucose-1-phosphate uridylyltransferase activity"/>
    <property type="evidence" value="ECO:0007669"/>
    <property type="project" value="UniProtKB-EC"/>
</dbReference>
<dbReference type="EC" id="2.7.7.9" evidence="2"/>
<dbReference type="GO" id="GO:0006011">
    <property type="term" value="P:UDP-alpha-D-glucose metabolic process"/>
    <property type="evidence" value="ECO:0007669"/>
    <property type="project" value="InterPro"/>
</dbReference>
<dbReference type="SUPFAM" id="SSF53448">
    <property type="entry name" value="Nucleotide-diphospho-sugar transferases"/>
    <property type="match status" value="1"/>
</dbReference>
<dbReference type="PANTHER" id="PTHR43197">
    <property type="entry name" value="UTP--GLUCOSE-1-PHOSPHATE URIDYLYLTRANSFERASE"/>
    <property type="match status" value="1"/>
</dbReference>
<dbReference type="Gene3D" id="3.90.550.10">
    <property type="entry name" value="Spore Coat Polysaccharide Biosynthesis Protein SpsA, Chain A"/>
    <property type="match status" value="1"/>
</dbReference>
<evidence type="ECO:0000256" key="8">
    <source>
        <dbReference type="ARBA" id="ARBA00032341"/>
    </source>
</evidence>
<dbReference type="Proteomes" id="UP001202887">
    <property type="component" value="Unassembled WGS sequence"/>
</dbReference>
<proteinExistence type="inferred from homology"/>